<keyword evidence="9" id="KW-0560">Oxidoreductase</keyword>
<dbReference type="EC" id="1.14.13.59" evidence="4"/>
<evidence type="ECO:0000313" key="17">
    <source>
        <dbReference type="Proteomes" id="UP000578686"/>
    </source>
</evidence>
<evidence type="ECO:0000256" key="10">
    <source>
        <dbReference type="ARBA" id="ARBA00023033"/>
    </source>
</evidence>
<keyword evidence="17" id="KW-1185">Reference proteome</keyword>
<evidence type="ECO:0000256" key="4">
    <source>
        <dbReference type="ARBA" id="ARBA00013076"/>
    </source>
</evidence>
<evidence type="ECO:0000256" key="3">
    <source>
        <dbReference type="ARBA" id="ARBA00007588"/>
    </source>
</evidence>
<proteinExistence type="inferred from homology"/>
<comment type="cofactor">
    <cofactor evidence="1">
        <name>FAD</name>
        <dbReference type="ChEBI" id="CHEBI:57692"/>
    </cofactor>
</comment>
<dbReference type="AlphaFoldDB" id="A0A7X6CY32"/>
<dbReference type="PANTHER" id="PTHR42802">
    <property type="entry name" value="MONOOXYGENASE"/>
    <property type="match status" value="1"/>
</dbReference>
<name>A0A7X6CY32_9ACTN</name>
<dbReference type="EMBL" id="JAAVJD010000012">
    <property type="protein sequence ID" value="NJQ04668.1"/>
    <property type="molecule type" value="Genomic_DNA"/>
</dbReference>
<evidence type="ECO:0000256" key="6">
    <source>
        <dbReference type="ARBA" id="ARBA00022630"/>
    </source>
</evidence>
<evidence type="ECO:0000256" key="5">
    <source>
        <dbReference type="ARBA" id="ARBA00016406"/>
    </source>
</evidence>
<evidence type="ECO:0000256" key="7">
    <source>
        <dbReference type="ARBA" id="ARBA00022827"/>
    </source>
</evidence>
<evidence type="ECO:0000256" key="8">
    <source>
        <dbReference type="ARBA" id="ARBA00022857"/>
    </source>
</evidence>
<dbReference type="GO" id="GO:0047091">
    <property type="term" value="F:L-lysine 6-monooxygenase (NADPH) activity"/>
    <property type="evidence" value="ECO:0007669"/>
    <property type="project" value="UniProtKB-EC"/>
</dbReference>
<evidence type="ECO:0000256" key="12">
    <source>
        <dbReference type="ARBA" id="ARBA00031158"/>
    </source>
</evidence>
<evidence type="ECO:0000313" key="16">
    <source>
        <dbReference type="EMBL" id="NJQ04668.1"/>
    </source>
</evidence>
<accession>A0A7X6CY32</accession>
<organism evidence="16 17">
    <name type="scientific">Streptomyces lonarensis</name>
    <dbReference type="NCBI Taxonomy" id="700599"/>
    <lineage>
        <taxon>Bacteria</taxon>
        <taxon>Bacillati</taxon>
        <taxon>Actinomycetota</taxon>
        <taxon>Actinomycetes</taxon>
        <taxon>Kitasatosporales</taxon>
        <taxon>Streptomycetaceae</taxon>
        <taxon>Streptomyces</taxon>
    </lineage>
</organism>
<dbReference type="PANTHER" id="PTHR42802:SF1">
    <property type="entry name" value="L-ORNITHINE N(5)-MONOOXYGENASE"/>
    <property type="match status" value="1"/>
</dbReference>
<dbReference type="RefSeq" id="WP_167967969.1">
    <property type="nucleotide sequence ID" value="NZ_BHZG01000023.1"/>
</dbReference>
<evidence type="ECO:0000256" key="2">
    <source>
        <dbReference type="ARBA" id="ARBA00004924"/>
    </source>
</evidence>
<comment type="catalytic activity">
    <reaction evidence="15">
        <text>L-lysine + NADPH + O2 = N(6)-hydroxy-L-lysine + NADP(+) + H2O</text>
        <dbReference type="Rhea" id="RHEA:23228"/>
        <dbReference type="ChEBI" id="CHEBI:15377"/>
        <dbReference type="ChEBI" id="CHEBI:15379"/>
        <dbReference type="ChEBI" id="CHEBI:32551"/>
        <dbReference type="ChEBI" id="CHEBI:57783"/>
        <dbReference type="ChEBI" id="CHEBI:57820"/>
        <dbReference type="ChEBI" id="CHEBI:58349"/>
        <dbReference type="EC" id="1.14.13.59"/>
    </reaction>
</comment>
<keyword evidence="8" id="KW-0521">NADP</keyword>
<keyword evidence="7" id="KW-0274">FAD</keyword>
<dbReference type="InterPro" id="IPR036188">
    <property type="entry name" value="FAD/NAD-bd_sf"/>
</dbReference>
<dbReference type="SUPFAM" id="SSF51905">
    <property type="entry name" value="FAD/NAD(P)-binding domain"/>
    <property type="match status" value="2"/>
</dbReference>
<dbReference type="Gene3D" id="3.50.50.60">
    <property type="entry name" value="FAD/NAD(P)-binding domain"/>
    <property type="match status" value="1"/>
</dbReference>
<gene>
    <name evidence="16" type="ORF">HCN56_03485</name>
</gene>
<reference evidence="16 17" key="1">
    <citation type="submission" date="2020-03" db="EMBL/GenBank/DDBJ databases">
        <title>Draft genome of Streptomyces sp. ventii, isolated from the Axial Seamount in the Pacific Ocean, and resequencing of the two type strains Streptomyces lonarensis strain NCL 716 and Streptomyces bohaiensis strain 11A07.</title>
        <authorList>
            <person name="Loughran R.M."/>
            <person name="Pfannmuller K.M."/>
            <person name="Wasson B.J."/>
            <person name="Deadmond M.C."/>
            <person name="Paddock B.E."/>
            <person name="Koyack M.J."/>
            <person name="Gallegos D.A."/>
            <person name="Mitchell E.A."/>
            <person name="Ushijima B."/>
            <person name="Saw J.H."/>
            <person name="Mcphail K.L."/>
            <person name="Videau P."/>
        </authorList>
    </citation>
    <scope>NUCLEOTIDE SEQUENCE [LARGE SCALE GENOMIC DNA]</scope>
    <source>
        <strain evidence="16 17">NCL716</strain>
    </source>
</reference>
<protein>
    <recommendedName>
        <fullName evidence="5">L-lysine N6-monooxygenase MbtG</fullName>
        <ecNumber evidence="4">1.14.13.59</ecNumber>
    </recommendedName>
    <alternativeName>
        <fullName evidence="14">Lysine 6-N-hydroxylase</fullName>
    </alternativeName>
    <alternativeName>
        <fullName evidence="13">Lysine N6-hydroxylase</fullName>
    </alternativeName>
    <alternativeName>
        <fullName evidence="11">Lysine-N-oxygenase</fullName>
    </alternativeName>
    <alternativeName>
        <fullName evidence="12">Mycobactin synthase protein G</fullName>
    </alternativeName>
</protein>
<sequence length="451" mass="48875">MSQIHGTLSPLYDVVGIGFGPANLALAAALRESGGGRGADSAPRALFLERKEGFGWHRGMLLDDATMQVSFLKDLVTLRNPASPLSFVSYLHSQGRLVDFINHKVMYPSRVEFHDYLEWSARAVDSMVRYGTEVTEVRPVTVDGVADTLEVVGRSAGAEDETVLCRTRNLVVATGLLPRLPEGVVVSSRVWHSSSLLPALEALPGPAPERFVVVGAGQSAAEAVDHLHRTHPRAEVCAVFSRYGYSPADDSPYANRIFDPGAVDDYYGAPQDVRDRLMAYHRNTNYAVVDLELIEELYRRAYQEKVQGRERLRMMPASTVCSLAVPPGEEDDRITVHVQNQLDGSRLELRSDAVVFATGYTAPDAAPLLGKAGPHCARDAEGRLRVARDYRVVTDDSLTAGIYLQGGTEHTHGITSSLLSMAAVRAGEIVDSVLARRTAGAPVAAEGADRG</sequence>
<evidence type="ECO:0000256" key="13">
    <source>
        <dbReference type="ARBA" id="ARBA00032493"/>
    </source>
</evidence>
<comment type="caution">
    <text evidence="16">The sequence shown here is derived from an EMBL/GenBank/DDBJ whole genome shotgun (WGS) entry which is preliminary data.</text>
</comment>
<dbReference type="InterPro" id="IPR025700">
    <property type="entry name" value="Lys/Orn_oxygenase"/>
</dbReference>
<comment type="similarity">
    <text evidence="3">Belongs to the lysine N(6)-hydroxylase/L-ornithine N(5)-oxygenase family.</text>
</comment>
<evidence type="ECO:0000256" key="1">
    <source>
        <dbReference type="ARBA" id="ARBA00001974"/>
    </source>
</evidence>
<keyword evidence="6" id="KW-0285">Flavoprotein</keyword>
<evidence type="ECO:0000256" key="9">
    <source>
        <dbReference type="ARBA" id="ARBA00023002"/>
    </source>
</evidence>
<comment type="pathway">
    <text evidence="2">Siderophore biosynthesis.</text>
</comment>
<evidence type="ECO:0000256" key="15">
    <source>
        <dbReference type="ARBA" id="ARBA00048407"/>
    </source>
</evidence>
<evidence type="ECO:0000256" key="11">
    <source>
        <dbReference type="ARBA" id="ARBA00029939"/>
    </source>
</evidence>
<dbReference type="Proteomes" id="UP000578686">
    <property type="component" value="Unassembled WGS sequence"/>
</dbReference>
<keyword evidence="10 16" id="KW-0503">Monooxygenase</keyword>
<dbReference type="Pfam" id="PF13434">
    <property type="entry name" value="Lys_Orn_oxgnase"/>
    <property type="match status" value="1"/>
</dbReference>
<dbReference type="PRINTS" id="PR00411">
    <property type="entry name" value="PNDRDTASEI"/>
</dbReference>
<evidence type="ECO:0000256" key="14">
    <source>
        <dbReference type="ARBA" id="ARBA00032738"/>
    </source>
</evidence>